<accession>A0A1D1UV91</accession>
<keyword evidence="2" id="KW-1185">Reference proteome</keyword>
<organism evidence="1 2">
    <name type="scientific">Ramazzottius varieornatus</name>
    <name type="common">Water bear</name>
    <name type="synonym">Tardigrade</name>
    <dbReference type="NCBI Taxonomy" id="947166"/>
    <lineage>
        <taxon>Eukaryota</taxon>
        <taxon>Metazoa</taxon>
        <taxon>Ecdysozoa</taxon>
        <taxon>Tardigrada</taxon>
        <taxon>Eutardigrada</taxon>
        <taxon>Parachela</taxon>
        <taxon>Hypsibioidea</taxon>
        <taxon>Ramazzottiidae</taxon>
        <taxon>Ramazzottius</taxon>
    </lineage>
</organism>
<evidence type="ECO:0000313" key="1">
    <source>
        <dbReference type="EMBL" id="GAU92440.1"/>
    </source>
</evidence>
<evidence type="ECO:0000313" key="2">
    <source>
        <dbReference type="Proteomes" id="UP000186922"/>
    </source>
</evidence>
<name>A0A1D1UV91_RAMVA</name>
<gene>
    <name evidence="1" type="primary">RvY_04520-1</name>
    <name evidence="1" type="synonym">RvY_04520.1</name>
    <name evidence="1" type="ORF">RvY_04520</name>
</gene>
<protein>
    <submittedName>
        <fullName evidence="1">Uncharacterized protein</fullName>
    </submittedName>
</protein>
<dbReference type="AlphaFoldDB" id="A0A1D1UV91"/>
<dbReference type="EMBL" id="BDGG01000002">
    <property type="protein sequence ID" value="GAU92440.1"/>
    <property type="molecule type" value="Genomic_DNA"/>
</dbReference>
<reference evidence="1 2" key="1">
    <citation type="journal article" date="2016" name="Nat. Commun.">
        <title>Extremotolerant tardigrade genome and improved radiotolerance of human cultured cells by tardigrade-unique protein.</title>
        <authorList>
            <person name="Hashimoto T."/>
            <person name="Horikawa D.D."/>
            <person name="Saito Y."/>
            <person name="Kuwahara H."/>
            <person name="Kozuka-Hata H."/>
            <person name="Shin-I T."/>
            <person name="Minakuchi Y."/>
            <person name="Ohishi K."/>
            <person name="Motoyama A."/>
            <person name="Aizu T."/>
            <person name="Enomoto A."/>
            <person name="Kondo K."/>
            <person name="Tanaka S."/>
            <person name="Hara Y."/>
            <person name="Koshikawa S."/>
            <person name="Sagara H."/>
            <person name="Miura T."/>
            <person name="Yokobori S."/>
            <person name="Miyagawa K."/>
            <person name="Suzuki Y."/>
            <person name="Kubo T."/>
            <person name="Oyama M."/>
            <person name="Kohara Y."/>
            <person name="Fujiyama A."/>
            <person name="Arakawa K."/>
            <person name="Katayama T."/>
            <person name="Toyoda A."/>
            <person name="Kunieda T."/>
        </authorList>
    </citation>
    <scope>NUCLEOTIDE SEQUENCE [LARGE SCALE GENOMIC DNA]</scope>
    <source>
        <strain evidence="1 2">YOKOZUNA-1</strain>
    </source>
</reference>
<sequence>MENNPKKYCTSTFKFGHGKELGTIHSLWVPAPCSSKPACMHFRERVVLIEKSALVTEDQITRIALTQKRDLLATLVTSYPQCNS</sequence>
<proteinExistence type="predicted"/>
<comment type="caution">
    <text evidence="1">The sequence shown here is derived from an EMBL/GenBank/DDBJ whole genome shotgun (WGS) entry which is preliminary data.</text>
</comment>
<dbReference type="Proteomes" id="UP000186922">
    <property type="component" value="Unassembled WGS sequence"/>
</dbReference>